<keyword evidence="5" id="KW-1185">Reference proteome</keyword>
<feature type="domain" description="CCHC-type" evidence="3">
    <location>
        <begin position="33"/>
        <end position="47"/>
    </location>
</feature>
<dbReference type="GO" id="GO:0008270">
    <property type="term" value="F:zinc ion binding"/>
    <property type="evidence" value="ECO:0007669"/>
    <property type="project" value="UniProtKB-KW"/>
</dbReference>
<reference evidence="4" key="1">
    <citation type="submission" date="2019-11" db="EMBL/GenBank/DDBJ databases">
        <authorList>
            <person name="Liu Y."/>
            <person name="Hou J."/>
            <person name="Li T.-Q."/>
            <person name="Guan C.-H."/>
            <person name="Wu X."/>
            <person name="Wu H.-Z."/>
            <person name="Ling F."/>
            <person name="Zhang R."/>
            <person name="Shi X.-G."/>
            <person name="Ren J.-P."/>
            <person name="Chen E.-F."/>
            <person name="Sun J.-M."/>
        </authorList>
    </citation>
    <scope>NUCLEOTIDE SEQUENCE</scope>
    <source>
        <strain evidence="4">Adult_tree_wgs_1</strain>
        <tissue evidence="4">Leaves</tissue>
    </source>
</reference>
<keyword evidence="1" id="KW-0862">Zinc</keyword>
<dbReference type="GO" id="GO:0003676">
    <property type="term" value="F:nucleic acid binding"/>
    <property type="evidence" value="ECO:0007669"/>
    <property type="project" value="InterPro"/>
</dbReference>
<name>A0A834GNZ1_RHOSS</name>
<feature type="compositionally biased region" description="Polar residues" evidence="2">
    <location>
        <begin position="18"/>
        <end position="33"/>
    </location>
</feature>
<dbReference type="EMBL" id="WJXA01000007">
    <property type="protein sequence ID" value="KAF7139228.1"/>
    <property type="molecule type" value="Genomic_DNA"/>
</dbReference>
<comment type="caution">
    <text evidence="4">The sequence shown here is derived from an EMBL/GenBank/DDBJ whole genome shotgun (WGS) entry which is preliminary data.</text>
</comment>
<dbReference type="PROSITE" id="PS50158">
    <property type="entry name" value="ZF_CCHC"/>
    <property type="match status" value="1"/>
</dbReference>
<gene>
    <name evidence="4" type="ORF">RHSIM_Rhsim07G0046700</name>
</gene>
<feature type="compositionally biased region" description="Polar residues" evidence="2">
    <location>
        <begin position="70"/>
        <end position="84"/>
    </location>
</feature>
<evidence type="ECO:0000256" key="2">
    <source>
        <dbReference type="SAM" id="MobiDB-lite"/>
    </source>
</evidence>
<evidence type="ECO:0000256" key="1">
    <source>
        <dbReference type="PROSITE-ProRule" id="PRU00047"/>
    </source>
</evidence>
<keyword evidence="1" id="KW-0863">Zinc-finger</keyword>
<accession>A0A834GNZ1</accession>
<sequence>MLESNQEGQRRKRAIDEPQSSTKLVRRNTTTICAQCGQLGHNKRTCKGQPLPHNQNAGREKLPVRRNNTEGETQGTQDASQPTMGTTTNRQGNTSTTQDEETQAPPGQEKTQALNQLRGEAKQCKQQAANQLRGEAKQECKQELASQAKQSLQQAGSQLIREAKQECKQEVASKAKQECSPREGSSSMSLHCREIILSVHLCTLSRT</sequence>
<dbReference type="InterPro" id="IPR001878">
    <property type="entry name" value="Znf_CCHC"/>
</dbReference>
<evidence type="ECO:0000313" key="4">
    <source>
        <dbReference type="EMBL" id="KAF7139228.1"/>
    </source>
</evidence>
<keyword evidence="1" id="KW-0479">Metal-binding</keyword>
<proteinExistence type="predicted"/>
<dbReference type="Proteomes" id="UP000626092">
    <property type="component" value="Unassembled WGS sequence"/>
</dbReference>
<dbReference type="OrthoDB" id="1937322at2759"/>
<feature type="compositionally biased region" description="Basic and acidic residues" evidence="2">
    <location>
        <begin position="58"/>
        <end position="69"/>
    </location>
</feature>
<protein>
    <recommendedName>
        <fullName evidence="3">CCHC-type domain-containing protein</fullName>
    </recommendedName>
</protein>
<evidence type="ECO:0000259" key="3">
    <source>
        <dbReference type="PROSITE" id="PS50158"/>
    </source>
</evidence>
<dbReference type="AlphaFoldDB" id="A0A834GNZ1"/>
<evidence type="ECO:0000313" key="5">
    <source>
        <dbReference type="Proteomes" id="UP000626092"/>
    </source>
</evidence>
<feature type="region of interest" description="Disordered" evidence="2">
    <location>
        <begin position="1"/>
        <end position="110"/>
    </location>
</feature>
<organism evidence="4 5">
    <name type="scientific">Rhododendron simsii</name>
    <name type="common">Sims's rhododendron</name>
    <dbReference type="NCBI Taxonomy" id="118357"/>
    <lineage>
        <taxon>Eukaryota</taxon>
        <taxon>Viridiplantae</taxon>
        <taxon>Streptophyta</taxon>
        <taxon>Embryophyta</taxon>
        <taxon>Tracheophyta</taxon>
        <taxon>Spermatophyta</taxon>
        <taxon>Magnoliopsida</taxon>
        <taxon>eudicotyledons</taxon>
        <taxon>Gunneridae</taxon>
        <taxon>Pentapetalae</taxon>
        <taxon>asterids</taxon>
        <taxon>Ericales</taxon>
        <taxon>Ericaceae</taxon>
        <taxon>Ericoideae</taxon>
        <taxon>Rhodoreae</taxon>
        <taxon>Rhododendron</taxon>
    </lineage>
</organism>
<feature type="compositionally biased region" description="Low complexity" evidence="2">
    <location>
        <begin position="85"/>
        <end position="97"/>
    </location>
</feature>